<dbReference type="RefSeq" id="WP_189331749.1">
    <property type="nucleotide sequence ID" value="NZ_AP023356.1"/>
</dbReference>
<feature type="compositionally biased region" description="Low complexity" evidence="1">
    <location>
        <begin position="50"/>
        <end position="80"/>
    </location>
</feature>
<keyword evidence="2" id="KW-0472">Membrane</keyword>
<evidence type="ECO:0000313" key="3">
    <source>
        <dbReference type="EMBL" id="BCJ46662.1"/>
    </source>
</evidence>
<proteinExistence type="predicted"/>
<reference evidence="3 4" key="1">
    <citation type="submission" date="2020-08" db="EMBL/GenBank/DDBJ databases">
        <title>Whole genome shotgun sequence of Actinoplanes ianthinogenes NBRC 13996.</title>
        <authorList>
            <person name="Komaki H."/>
            <person name="Tamura T."/>
        </authorList>
    </citation>
    <scope>NUCLEOTIDE SEQUENCE [LARGE SCALE GENOMIC DNA]</scope>
    <source>
        <strain evidence="3 4">NBRC 13996</strain>
    </source>
</reference>
<dbReference type="Proteomes" id="UP000676967">
    <property type="component" value="Chromosome"/>
</dbReference>
<evidence type="ECO:0000256" key="1">
    <source>
        <dbReference type="SAM" id="MobiDB-lite"/>
    </source>
</evidence>
<dbReference type="EMBL" id="AP023356">
    <property type="protein sequence ID" value="BCJ46662.1"/>
    <property type="molecule type" value="Genomic_DNA"/>
</dbReference>
<gene>
    <name evidence="3" type="ORF">Aiant_73190</name>
</gene>
<accession>A0ABN6CNA2</accession>
<protein>
    <submittedName>
        <fullName evidence="3">Uncharacterized protein</fullName>
    </submittedName>
</protein>
<feature type="transmembrane region" description="Helical" evidence="2">
    <location>
        <begin position="96"/>
        <end position="118"/>
    </location>
</feature>
<keyword evidence="2" id="KW-1133">Transmembrane helix</keyword>
<organism evidence="3 4">
    <name type="scientific">Actinoplanes ianthinogenes</name>
    <dbReference type="NCBI Taxonomy" id="122358"/>
    <lineage>
        <taxon>Bacteria</taxon>
        <taxon>Bacillati</taxon>
        <taxon>Actinomycetota</taxon>
        <taxon>Actinomycetes</taxon>
        <taxon>Micromonosporales</taxon>
        <taxon>Micromonosporaceae</taxon>
        <taxon>Actinoplanes</taxon>
    </lineage>
</organism>
<feature type="region of interest" description="Disordered" evidence="1">
    <location>
        <begin position="45"/>
        <end position="91"/>
    </location>
</feature>
<keyword evidence="2" id="KW-0812">Transmembrane</keyword>
<sequence length="121" mass="12723">MEPVRRHLVAIPRHRPVRRAAVHRHLVAIPRARADPEPTLVLDPVVAELPAHAEPPQAGAEPPQAGAEPPQAGAEPLPVSAEPPPARAEPPPARSVLAVLASFALLTLLCCGAVVSVFRLT</sequence>
<name>A0ABN6CNA2_9ACTN</name>
<feature type="compositionally biased region" description="Pro residues" evidence="1">
    <location>
        <begin position="81"/>
        <end position="91"/>
    </location>
</feature>
<evidence type="ECO:0000256" key="2">
    <source>
        <dbReference type="SAM" id="Phobius"/>
    </source>
</evidence>
<keyword evidence="4" id="KW-1185">Reference proteome</keyword>
<evidence type="ECO:0000313" key="4">
    <source>
        <dbReference type="Proteomes" id="UP000676967"/>
    </source>
</evidence>